<evidence type="ECO:0000313" key="3">
    <source>
        <dbReference type="Proteomes" id="UP001222325"/>
    </source>
</evidence>
<name>A0AAD6UCX9_9AGAR</name>
<keyword evidence="1" id="KW-0812">Transmembrane</keyword>
<keyword evidence="3" id="KW-1185">Reference proteome</keyword>
<reference evidence="2" key="1">
    <citation type="submission" date="2023-03" db="EMBL/GenBank/DDBJ databases">
        <title>Massive genome expansion in bonnet fungi (Mycena s.s.) driven by repeated elements and novel gene families across ecological guilds.</title>
        <authorList>
            <consortium name="Lawrence Berkeley National Laboratory"/>
            <person name="Harder C.B."/>
            <person name="Miyauchi S."/>
            <person name="Viragh M."/>
            <person name="Kuo A."/>
            <person name="Thoen E."/>
            <person name="Andreopoulos B."/>
            <person name="Lu D."/>
            <person name="Skrede I."/>
            <person name="Drula E."/>
            <person name="Henrissat B."/>
            <person name="Morin E."/>
            <person name="Kohler A."/>
            <person name="Barry K."/>
            <person name="LaButti K."/>
            <person name="Morin E."/>
            <person name="Salamov A."/>
            <person name="Lipzen A."/>
            <person name="Mereny Z."/>
            <person name="Hegedus B."/>
            <person name="Baldrian P."/>
            <person name="Stursova M."/>
            <person name="Weitz H."/>
            <person name="Taylor A."/>
            <person name="Grigoriev I.V."/>
            <person name="Nagy L.G."/>
            <person name="Martin F."/>
            <person name="Kauserud H."/>
        </authorList>
    </citation>
    <scope>NUCLEOTIDE SEQUENCE</scope>
    <source>
        <strain evidence="2">CBHHK173m</strain>
    </source>
</reference>
<dbReference type="AlphaFoldDB" id="A0AAD6UCX9"/>
<sequence length="321" mass="34781">MAGDVEKTVAGLEVINGLRAAQCPRVYDAQAGCDVHRIRAAAVCRQTHRLDEHGPQLAAPRDARTRRFPYFVAVASTLSNIGMSASLPVPIAVLVGLRARARRSMSVAYSYTPGALRVVRVGRAHPGLPQLSEPAPPVDVSDDSADAPRCGWRGSGCALVAREEPSAAQRDARARTAFAEQGRGTVASVRLLSWVRADRQMRYACRGSRACSCRCWARHGSSRAGSQSRRTKHVLRALRRRGLGLLYVPPLQIVLASRAPFISRARFAPSGVMDVGTCKAPPCILACGVRSMFENARWAGGRRGPQVLVGDEKHVRNGYRQ</sequence>
<evidence type="ECO:0000256" key="1">
    <source>
        <dbReference type="SAM" id="Phobius"/>
    </source>
</evidence>
<feature type="transmembrane region" description="Helical" evidence="1">
    <location>
        <begin position="70"/>
        <end position="97"/>
    </location>
</feature>
<comment type="caution">
    <text evidence="2">The sequence shown here is derived from an EMBL/GenBank/DDBJ whole genome shotgun (WGS) entry which is preliminary data.</text>
</comment>
<gene>
    <name evidence="2" type="ORF">B0H15DRAFT_546293</name>
</gene>
<dbReference type="Proteomes" id="UP001222325">
    <property type="component" value="Unassembled WGS sequence"/>
</dbReference>
<keyword evidence="1" id="KW-1133">Transmembrane helix</keyword>
<organism evidence="2 3">
    <name type="scientific">Mycena belliarum</name>
    <dbReference type="NCBI Taxonomy" id="1033014"/>
    <lineage>
        <taxon>Eukaryota</taxon>
        <taxon>Fungi</taxon>
        <taxon>Dikarya</taxon>
        <taxon>Basidiomycota</taxon>
        <taxon>Agaricomycotina</taxon>
        <taxon>Agaricomycetes</taxon>
        <taxon>Agaricomycetidae</taxon>
        <taxon>Agaricales</taxon>
        <taxon>Marasmiineae</taxon>
        <taxon>Mycenaceae</taxon>
        <taxon>Mycena</taxon>
    </lineage>
</organism>
<keyword evidence="1" id="KW-0472">Membrane</keyword>
<evidence type="ECO:0000313" key="2">
    <source>
        <dbReference type="EMBL" id="KAJ7099421.1"/>
    </source>
</evidence>
<protein>
    <submittedName>
        <fullName evidence="2">Uncharacterized protein</fullName>
    </submittedName>
</protein>
<accession>A0AAD6UCX9</accession>
<proteinExistence type="predicted"/>
<dbReference type="EMBL" id="JARJCN010000007">
    <property type="protein sequence ID" value="KAJ7099421.1"/>
    <property type="molecule type" value="Genomic_DNA"/>
</dbReference>